<protein>
    <recommendedName>
        <fullName evidence="3">Autotransporter domain-containing protein</fullName>
    </recommendedName>
</protein>
<dbReference type="InterPro" id="IPR006315">
    <property type="entry name" value="OM_autotransptr_brl_dom"/>
</dbReference>
<dbReference type="Proteomes" id="UP001059610">
    <property type="component" value="Unassembled WGS sequence"/>
</dbReference>
<evidence type="ECO:0000259" key="3">
    <source>
        <dbReference type="PROSITE" id="PS51208"/>
    </source>
</evidence>
<dbReference type="CDD" id="cd01344">
    <property type="entry name" value="PL2_Passenger_AT"/>
    <property type="match status" value="1"/>
</dbReference>
<dbReference type="NCBIfam" id="TIGR04393">
    <property type="entry name" value="rpt_T5SS_PEPC"/>
    <property type="match status" value="3"/>
</dbReference>
<dbReference type="Gene3D" id="2.160.20.20">
    <property type="match status" value="1"/>
</dbReference>
<organism evidence="4 5">
    <name type="scientific">Pragia fontium</name>
    <dbReference type="NCBI Taxonomy" id="82985"/>
    <lineage>
        <taxon>Bacteria</taxon>
        <taxon>Pseudomonadati</taxon>
        <taxon>Pseudomonadota</taxon>
        <taxon>Gammaproteobacteria</taxon>
        <taxon>Enterobacterales</taxon>
        <taxon>Budviciaceae</taxon>
        <taxon>Pragia</taxon>
    </lineage>
</organism>
<dbReference type="PANTHER" id="PTHR12338:SF5">
    <property type="entry name" value="ANTIGEN 43-RELATED"/>
    <property type="match status" value="1"/>
</dbReference>
<keyword evidence="2" id="KW-0732">Signal</keyword>
<evidence type="ECO:0000256" key="2">
    <source>
        <dbReference type="SAM" id="SignalP"/>
    </source>
</evidence>
<gene>
    <name evidence="4" type="ORF">SOASR032_12810</name>
</gene>
<feature type="chain" id="PRO_5046456358" description="Autotransporter domain-containing protein" evidence="2">
    <location>
        <begin position="34"/>
        <end position="824"/>
    </location>
</feature>
<dbReference type="Gene3D" id="2.40.128.130">
    <property type="entry name" value="Autotransporter beta-domain"/>
    <property type="match status" value="1"/>
</dbReference>
<feature type="signal peptide" evidence="2">
    <location>
        <begin position="1"/>
        <end position="33"/>
    </location>
</feature>
<proteinExistence type="predicted"/>
<dbReference type="InterPro" id="IPR011050">
    <property type="entry name" value="Pectin_lyase_fold/virulence"/>
</dbReference>
<feature type="region of interest" description="Disordered" evidence="1">
    <location>
        <begin position="472"/>
        <end position="521"/>
    </location>
</feature>
<keyword evidence="5" id="KW-1185">Reference proteome</keyword>
<dbReference type="InterPro" id="IPR005546">
    <property type="entry name" value="Autotransporte_beta"/>
</dbReference>
<dbReference type="SMART" id="SM00869">
    <property type="entry name" value="Autotransporter"/>
    <property type="match status" value="1"/>
</dbReference>
<evidence type="ECO:0000313" key="4">
    <source>
        <dbReference type="EMBL" id="GKX62712.1"/>
    </source>
</evidence>
<dbReference type="EMBL" id="BRLJ01000002">
    <property type="protein sequence ID" value="GKX62712.1"/>
    <property type="molecule type" value="Genomic_DNA"/>
</dbReference>
<sequence length="824" mass="87816">MNIKHDSLPNPYRFFLINGTLISLSLFSAPSFADLSINNSEKIVSGGETFDANGDVYAGRNKGYVNPGVLTISNGGIVINRLGYIGYINGAKGVVTVTGANSQWNNTSELSVGFQGNGKLTIADGATVTNTYGYVGHQQGDGAVVVSGANSSWHNSNDLTLAHTDSTAALLIENGATVTSTNGYIALYNSNATALITGSGSQWINRQNLSISSGSGSKGSLTLTDGGSVTAKTILVGDNGSIVIGGVDQPANPGYIYADKVNLGTYKSTIDFNHTATNYQFAPAITSAGLVNVSAGSTVLTGINTYWGSTIIHSGAELSSGVDGAFSPNSKFTLEQDATLRLLGTQQKIANLSNSGVVIMNDSTTTSGANLTITGNYIGDNGSLIFNSLLAGDNSTTDHLLVEGNTSGTTNVSVIRVGGLGADTINGIKLIEVKGSSDGEFVQKGRIVAGAYEYFLHKNSINNTDGNWYLRSELPAGPYQPEKPPAPPEPEKPSKPSKPGVENDPETPPDGTTSNNLQRPESGSYMANMAIASQMFNLRLIDRHNQTEDSSMWLRQLGSHTRFRDDSGQLRNQTNRYVVQGGGELLASQFSDTDHISFGAMLGYGAASTHTDSSVIHYSSKGHINGYNAGLYATWYQNAKTQNGLYLDSWANYSWLHASVDGEGLDGERYKIKGFSASLETGYQLPLWQSEAYRVAVTPQAQVIWNGLKADNHTESNGTQIQSDGSNNIQTRLGVKLSQSHLDQQSIPFTVYTEANWLKNSKLMGSTLDNVSVHQAGSRNLAELKVGAEGQITRNTTVWTNLAQQLGNESYRDTLVHLGLKYQF</sequence>
<dbReference type="InterPro" id="IPR050909">
    <property type="entry name" value="Bact_Autotransporter_VF"/>
</dbReference>
<feature type="compositionally biased region" description="Polar residues" evidence="1">
    <location>
        <begin position="510"/>
        <end position="521"/>
    </location>
</feature>
<dbReference type="PROSITE" id="PS51208">
    <property type="entry name" value="AUTOTRANSPORTER"/>
    <property type="match status" value="1"/>
</dbReference>
<evidence type="ECO:0000256" key="1">
    <source>
        <dbReference type="SAM" id="MobiDB-lite"/>
    </source>
</evidence>
<dbReference type="Pfam" id="PF18883">
    <property type="entry name" value="AC_1"/>
    <property type="match status" value="1"/>
</dbReference>
<dbReference type="InterPro" id="IPR043990">
    <property type="entry name" value="AC_1"/>
</dbReference>
<dbReference type="PANTHER" id="PTHR12338">
    <property type="entry name" value="AUTOTRANSPORTER"/>
    <property type="match status" value="1"/>
</dbReference>
<dbReference type="RefSeq" id="WP_261821750.1">
    <property type="nucleotide sequence ID" value="NZ_BRLJ01000002.1"/>
</dbReference>
<evidence type="ECO:0000313" key="5">
    <source>
        <dbReference type="Proteomes" id="UP001059610"/>
    </source>
</evidence>
<dbReference type="InterPro" id="IPR036709">
    <property type="entry name" value="Autotransporte_beta_dom_sf"/>
</dbReference>
<reference evidence="4" key="1">
    <citation type="submission" date="2022-06" db="EMBL/GenBank/DDBJ databases">
        <title>Draft genome sequences of Pragia fontium str. JCM24417.</title>
        <authorList>
            <person name="Wakabayashi Y."/>
            <person name="Kojima K."/>
        </authorList>
    </citation>
    <scope>NUCLEOTIDE SEQUENCE</scope>
    <source>
        <strain evidence="4">JCM 24417</strain>
    </source>
</reference>
<dbReference type="InterPro" id="IPR012332">
    <property type="entry name" value="Autotransporter_pectin_lyase_C"/>
</dbReference>
<dbReference type="SUPFAM" id="SSF51126">
    <property type="entry name" value="Pectin lyase-like"/>
    <property type="match status" value="1"/>
</dbReference>
<comment type="caution">
    <text evidence="4">The sequence shown here is derived from an EMBL/GenBank/DDBJ whole genome shotgun (WGS) entry which is preliminary data.</text>
</comment>
<dbReference type="Pfam" id="PF03797">
    <property type="entry name" value="Autotransporter"/>
    <property type="match status" value="1"/>
</dbReference>
<feature type="domain" description="Autotransporter" evidence="3">
    <location>
        <begin position="545"/>
        <end position="824"/>
    </location>
</feature>
<accession>A0ABQ5LIC1</accession>
<dbReference type="NCBIfam" id="TIGR01414">
    <property type="entry name" value="autotrans_barl"/>
    <property type="match status" value="1"/>
</dbReference>
<name>A0ABQ5LIC1_9GAMM</name>
<dbReference type="InterPro" id="IPR030895">
    <property type="entry name" value="T5SS_PEPC_rpt"/>
</dbReference>
<dbReference type="SUPFAM" id="SSF103515">
    <property type="entry name" value="Autotransporter"/>
    <property type="match status" value="1"/>
</dbReference>